<proteinExistence type="predicted"/>
<dbReference type="Proteomes" id="UP000076738">
    <property type="component" value="Unassembled WGS sequence"/>
</dbReference>
<protein>
    <submittedName>
        <fullName evidence="2">NADH dehydrogenase</fullName>
    </submittedName>
</protein>
<dbReference type="SUPFAM" id="SSF51735">
    <property type="entry name" value="NAD(P)-binding Rossmann-fold domains"/>
    <property type="match status" value="1"/>
</dbReference>
<evidence type="ECO:0000259" key="1">
    <source>
        <dbReference type="Pfam" id="PF01370"/>
    </source>
</evidence>
<organism evidence="2 3">
    <name type="scientific">Calocera viscosa (strain TUFC12733)</name>
    <dbReference type="NCBI Taxonomy" id="1330018"/>
    <lineage>
        <taxon>Eukaryota</taxon>
        <taxon>Fungi</taxon>
        <taxon>Dikarya</taxon>
        <taxon>Basidiomycota</taxon>
        <taxon>Agaricomycotina</taxon>
        <taxon>Dacrymycetes</taxon>
        <taxon>Dacrymycetales</taxon>
        <taxon>Dacrymycetaceae</taxon>
        <taxon>Calocera</taxon>
    </lineage>
</organism>
<dbReference type="InterPro" id="IPR036291">
    <property type="entry name" value="NAD(P)-bd_dom_sf"/>
</dbReference>
<name>A0A167NXT8_CALVF</name>
<evidence type="ECO:0000313" key="2">
    <source>
        <dbReference type="EMBL" id="KZO98200.1"/>
    </source>
</evidence>
<dbReference type="AlphaFoldDB" id="A0A167NXT8"/>
<reference evidence="2 3" key="1">
    <citation type="journal article" date="2016" name="Mol. Biol. Evol.">
        <title>Comparative Genomics of Early-Diverging Mushroom-Forming Fungi Provides Insights into the Origins of Lignocellulose Decay Capabilities.</title>
        <authorList>
            <person name="Nagy L.G."/>
            <person name="Riley R."/>
            <person name="Tritt A."/>
            <person name="Adam C."/>
            <person name="Daum C."/>
            <person name="Floudas D."/>
            <person name="Sun H."/>
            <person name="Yadav J.S."/>
            <person name="Pangilinan J."/>
            <person name="Larsson K.H."/>
            <person name="Matsuura K."/>
            <person name="Barry K."/>
            <person name="Labutti K."/>
            <person name="Kuo R."/>
            <person name="Ohm R.A."/>
            <person name="Bhattacharya S.S."/>
            <person name="Shirouzu T."/>
            <person name="Yoshinaga Y."/>
            <person name="Martin F.M."/>
            <person name="Grigoriev I.V."/>
            <person name="Hibbett D.S."/>
        </authorList>
    </citation>
    <scope>NUCLEOTIDE SEQUENCE [LARGE SCALE GENOMIC DNA]</scope>
    <source>
        <strain evidence="2 3">TUFC12733</strain>
    </source>
</reference>
<dbReference type="PANTHER" id="PTHR12126:SF11">
    <property type="entry name" value="NADH DEHYDROGENASE [UBIQUINONE] 1 ALPHA SUBCOMPLEX SUBUNIT 9, MITOCHONDRIAL"/>
    <property type="match status" value="1"/>
</dbReference>
<evidence type="ECO:0000313" key="3">
    <source>
        <dbReference type="Proteomes" id="UP000076738"/>
    </source>
</evidence>
<dbReference type="PANTHER" id="PTHR12126">
    <property type="entry name" value="NADH-UBIQUINONE OXIDOREDUCTASE 39 KDA SUBUNIT-RELATED"/>
    <property type="match status" value="1"/>
</dbReference>
<feature type="domain" description="NAD-dependent epimerase/dehydratase" evidence="1">
    <location>
        <begin position="12"/>
        <end position="211"/>
    </location>
</feature>
<dbReference type="GO" id="GO:0005739">
    <property type="term" value="C:mitochondrion"/>
    <property type="evidence" value="ECO:0007669"/>
    <property type="project" value="TreeGrafter"/>
</dbReference>
<dbReference type="Gene3D" id="3.40.50.720">
    <property type="entry name" value="NAD(P)-binding Rossmann-like Domain"/>
    <property type="match status" value="1"/>
</dbReference>
<dbReference type="Pfam" id="PF01370">
    <property type="entry name" value="Epimerase"/>
    <property type="match status" value="1"/>
</dbReference>
<dbReference type="EMBL" id="KV417277">
    <property type="protein sequence ID" value="KZO98200.1"/>
    <property type="molecule type" value="Genomic_DNA"/>
</dbReference>
<dbReference type="GO" id="GO:0044877">
    <property type="term" value="F:protein-containing complex binding"/>
    <property type="evidence" value="ECO:0007669"/>
    <property type="project" value="TreeGrafter"/>
</dbReference>
<sequence>MSPPPATRKVVLCGAGFIASYIARALASSPVNRIQLTGRNPVLVQERLLSHIDFPAQALLHPVQADITRPETLAPAFEGASTVVSLVGLLSASPEQFDRVQHQGARNVAQAAKAVGAKLVLFSALGADRNSSVDYWRTKALGEEAVRDVLGRDVTILRPSLVFGPGDGFFARFTKLAAVLPFLPVFGGGTTRFQPVYAGDLARAVDICTRRDVDAEVDAAVGGTTFEAGGPDIFTYKEMMQLVLEYSGKHRPIISLPFAVGKIQGAVLEQLPTNLFTVTRSQVRLPTSRNNAR</sequence>
<dbReference type="STRING" id="1330018.A0A167NXT8"/>
<accession>A0A167NXT8</accession>
<gene>
    <name evidence="2" type="ORF">CALVIDRAFT_535776</name>
</gene>
<dbReference type="InterPro" id="IPR001509">
    <property type="entry name" value="Epimerase_deHydtase"/>
</dbReference>
<dbReference type="OrthoDB" id="275457at2759"/>
<dbReference type="CDD" id="cd05271">
    <property type="entry name" value="NDUFA9_like_SDR_a"/>
    <property type="match status" value="1"/>
</dbReference>
<dbReference type="InterPro" id="IPR051207">
    <property type="entry name" value="ComplexI_NDUFA9_subunit"/>
</dbReference>
<keyword evidence="3" id="KW-1185">Reference proteome</keyword>